<evidence type="ECO:0000256" key="1">
    <source>
        <dbReference type="SAM" id="SignalP"/>
    </source>
</evidence>
<dbReference type="AlphaFoldDB" id="A0A1N7KW19"/>
<keyword evidence="3" id="KW-1185">Reference proteome</keyword>
<evidence type="ECO:0000313" key="3">
    <source>
        <dbReference type="Proteomes" id="UP000185999"/>
    </source>
</evidence>
<organism evidence="2 3">
    <name type="scientific">Neptunomonas antarctica</name>
    <dbReference type="NCBI Taxonomy" id="619304"/>
    <lineage>
        <taxon>Bacteria</taxon>
        <taxon>Pseudomonadati</taxon>
        <taxon>Pseudomonadota</taxon>
        <taxon>Gammaproteobacteria</taxon>
        <taxon>Oceanospirillales</taxon>
        <taxon>Oceanospirillaceae</taxon>
        <taxon>Neptunomonas</taxon>
    </lineage>
</organism>
<reference evidence="3" key="1">
    <citation type="submission" date="2017-01" db="EMBL/GenBank/DDBJ databases">
        <authorList>
            <person name="Varghese N."/>
            <person name="Submissions S."/>
        </authorList>
    </citation>
    <scope>NUCLEOTIDE SEQUENCE [LARGE SCALE GENOMIC DNA]</scope>
    <source>
        <strain evidence="3">DSM 22306</strain>
    </source>
</reference>
<feature type="signal peptide" evidence="1">
    <location>
        <begin position="1"/>
        <end position="30"/>
    </location>
</feature>
<dbReference type="STRING" id="619304.SAMN05421760_10322"/>
<gene>
    <name evidence="2" type="ORF">SAMN05421760_10322</name>
</gene>
<accession>A0A1N7KW19</accession>
<dbReference type="InterPro" id="IPR007939">
    <property type="entry name" value="Cu-R_B_prcur"/>
</dbReference>
<protein>
    <submittedName>
        <fullName evidence="2">Copper resistance protein B</fullName>
    </submittedName>
</protein>
<name>A0A1N7KW19_9GAMM</name>
<dbReference type="Pfam" id="PF05275">
    <property type="entry name" value="CopB"/>
    <property type="match status" value="1"/>
</dbReference>
<dbReference type="Proteomes" id="UP000185999">
    <property type="component" value="Unassembled WGS sequence"/>
</dbReference>
<proteinExistence type="predicted"/>
<keyword evidence="1" id="KW-0732">Signal</keyword>
<dbReference type="GO" id="GO:0009279">
    <property type="term" value="C:cell outer membrane"/>
    <property type="evidence" value="ECO:0007669"/>
    <property type="project" value="InterPro"/>
</dbReference>
<evidence type="ECO:0000313" key="2">
    <source>
        <dbReference type="EMBL" id="SIS65809.1"/>
    </source>
</evidence>
<feature type="chain" id="PRO_5009943197" evidence="1">
    <location>
        <begin position="31"/>
        <end position="286"/>
    </location>
</feature>
<dbReference type="OrthoDB" id="9778934at2"/>
<dbReference type="GO" id="GO:0006878">
    <property type="term" value="P:intracellular copper ion homeostasis"/>
    <property type="evidence" value="ECO:0007669"/>
    <property type="project" value="InterPro"/>
</dbReference>
<dbReference type="EMBL" id="FTOE01000003">
    <property type="protein sequence ID" value="SIS65809.1"/>
    <property type="molecule type" value="Genomic_DNA"/>
</dbReference>
<dbReference type="RefSeq" id="WP_054341702.1">
    <property type="nucleotide sequence ID" value="NZ_FTOE01000003.1"/>
</dbReference>
<dbReference type="GO" id="GO:0005507">
    <property type="term" value="F:copper ion binding"/>
    <property type="evidence" value="ECO:0007669"/>
    <property type="project" value="InterPro"/>
</dbReference>
<sequence>MKPVTFVKRLKPLTVIAALAMSTSPLLAYAAGTDANTAKAQGGEAPADARDPHAYSDGYTLEKGPYALGGPRQLKLADEHKFWAILGDRVEYDADSETGVFELQGWYGTTYDRLTIKLEGDIADGRLEESQTDLLWSHASSAYFNTQWGVRLDQYDEGTDRQWLAAGLQGLAPYWFELDMTAYLGESGRTVFSLGAEYELLFTQQLVLQPSAELNFYGQDDIENGLGSGLTDAALGVRLRYEITRQFAPYVGVEWTSKVGQTADIARAANESVRDTRYVVGVKFWF</sequence>